<dbReference type="Pfam" id="PF01027">
    <property type="entry name" value="Bax1-I"/>
    <property type="match status" value="1"/>
</dbReference>
<accession>A0AAW0GYY3</accession>
<organism evidence="7 8">
    <name type="scientific">Myodes glareolus</name>
    <name type="common">Bank vole</name>
    <name type="synonym">Clethrionomys glareolus</name>
    <dbReference type="NCBI Taxonomy" id="447135"/>
    <lineage>
        <taxon>Eukaryota</taxon>
        <taxon>Metazoa</taxon>
        <taxon>Chordata</taxon>
        <taxon>Craniata</taxon>
        <taxon>Vertebrata</taxon>
        <taxon>Euteleostomi</taxon>
        <taxon>Mammalia</taxon>
        <taxon>Eutheria</taxon>
        <taxon>Euarchontoglires</taxon>
        <taxon>Glires</taxon>
        <taxon>Rodentia</taxon>
        <taxon>Myomorpha</taxon>
        <taxon>Muroidea</taxon>
        <taxon>Cricetidae</taxon>
        <taxon>Arvicolinae</taxon>
        <taxon>Myodes</taxon>
    </lineage>
</organism>
<feature type="region of interest" description="Disordered" evidence="6">
    <location>
        <begin position="1"/>
        <end position="29"/>
    </location>
</feature>
<evidence type="ECO:0000256" key="3">
    <source>
        <dbReference type="ARBA" id="ARBA00022989"/>
    </source>
</evidence>
<proteinExistence type="inferred from homology"/>
<dbReference type="PANTHER" id="PTHR23291">
    <property type="entry name" value="BAX INHIBITOR-RELATED"/>
    <property type="match status" value="1"/>
</dbReference>
<gene>
    <name evidence="7" type="ORF">U0070_015205</name>
</gene>
<feature type="transmembrane region" description="Helical" evidence="5">
    <location>
        <begin position="163"/>
        <end position="184"/>
    </location>
</feature>
<evidence type="ECO:0000256" key="5">
    <source>
        <dbReference type="RuleBase" id="RU004379"/>
    </source>
</evidence>
<feature type="transmembrane region" description="Helical" evidence="5">
    <location>
        <begin position="312"/>
        <end position="332"/>
    </location>
</feature>
<dbReference type="GO" id="GO:0005783">
    <property type="term" value="C:endoplasmic reticulum"/>
    <property type="evidence" value="ECO:0007669"/>
    <property type="project" value="TreeGrafter"/>
</dbReference>
<keyword evidence="2 5" id="KW-0812">Transmembrane</keyword>
<feature type="transmembrane region" description="Helical" evidence="5">
    <location>
        <begin position="230"/>
        <end position="263"/>
    </location>
</feature>
<comment type="caution">
    <text evidence="7">The sequence shown here is derived from an EMBL/GenBank/DDBJ whole genome shotgun (WGS) entry which is preliminary data.</text>
</comment>
<dbReference type="CDD" id="cd10428">
    <property type="entry name" value="LFG_like"/>
    <property type="match status" value="1"/>
</dbReference>
<evidence type="ECO:0000256" key="1">
    <source>
        <dbReference type="ARBA" id="ARBA00004141"/>
    </source>
</evidence>
<feature type="transmembrane region" description="Helical" evidence="5">
    <location>
        <begin position="100"/>
        <end position="121"/>
    </location>
</feature>
<dbReference type="PANTHER" id="PTHR23291:SF35">
    <property type="entry name" value="PROTEIN LIFEGUARD 3"/>
    <property type="match status" value="1"/>
</dbReference>
<evidence type="ECO:0000313" key="8">
    <source>
        <dbReference type="Proteomes" id="UP001488838"/>
    </source>
</evidence>
<evidence type="ECO:0000313" key="7">
    <source>
        <dbReference type="EMBL" id="KAK7795956.1"/>
    </source>
</evidence>
<protein>
    <submittedName>
        <fullName evidence="7">Uncharacterized protein</fullName>
    </submittedName>
</protein>
<comment type="similarity">
    <text evidence="5">Belongs to the BI1 family.</text>
</comment>
<keyword evidence="3 5" id="KW-1133">Transmembrane helix</keyword>
<feature type="transmembrane region" description="Helical" evidence="5">
    <location>
        <begin position="190"/>
        <end position="209"/>
    </location>
</feature>
<sequence length="335" mass="37231">MSSPTAPPPYEDRNPLYPGPPPPGGYGQPSVLAGGYPAYPAYPQPGYGHPAGYPQPMPPIHPMPMNYGHDYGGEERAVSDNFGHGEWDDRKVRHNFIRKVYSIISVQLLITVAIIAIFTFVEPVSAFVRRNVAVYYVSYAVFIVTYLTLACCQGPRRRFPWNIILLTLFTLALGFMTGTISSMYQTKAVIIAMIITAVVSISVTIFCFQTKHVTVTAVSRGAVLTPRLQVFLLPFFQVDFTSCTGLFCVLGIVLMVTGIVTSIVLVFKYIYWLHMVYAALGAICFTLFLAYDTQLVLGNRKHTISPEDYITGALQIYTDIVYIFTFVLQLVGSRD</sequence>
<feature type="transmembrane region" description="Helical" evidence="5">
    <location>
        <begin position="269"/>
        <end position="291"/>
    </location>
</feature>
<feature type="transmembrane region" description="Helical" evidence="5">
    <location>
        <begin position="133"/>
        <end position="151"/>
    </location>
</feature>
<name>A0AAW0GYY3_MYOGA</name>
<dbReference type="AlphaFoldDB" id="A0AAW0GYY3"/>
<evidence type="ECO:0000256" key="4">
    <source>
        <dbReference type="ARBA" id="ARBA00023136"/>
    </source>
</evidence>
<keyword evidence="8" id="KW-1185">Reference proteome</keyword>
<evidence type="ECO:0000256" key="2">
    <source>
        <dbReference type="ARBA" id="ARBA00022692"/>
    </source>
</evidence>
<reference evidence="7 8" key="1">
    <citation type="journal article" date="2023" name="bioRxiv">
        <title>Conserved and derived expression patterns and positive selection on dental genes reveal complex evolutionary context of ever-growing rodent molars.</title>
        <authorList>
            <person name="Calamari Z.T."/>
            <person name="Song A."/>
            <person name="Cohen E."/>
            <person name="Akter M."/>
            <person name="Roy R.D."/>
            <person name="Hallikas O."/>
            <person name="Christensen M.M."/>
            <person name="Li P."/>
            <person name="Marangoni P."/>
            <person name="Jernvall J."/>
            <person name="Klein O.D."/>
        </authorList>
    </citation>
    <scope>NUCLEOTIDE SEQUENCE [LARGE SCALE GENOMIC DNA]</scope>
    <source>
        <strain evidence="7">V071</strain>
    </source>
</reference>
<dbReference type="GO" id="GO:0005794">
    <property type="term" value="C:Golgi apparatus"/>
    <property type="evidence" value="ECO:0007669"/>
    <property type="project" value="TreeGrafter"/>
</dbReference>
<dbReference type="GO" id="GO:0016020">
    <property type="term" value="C:membrane"/>
    <property type="evidence" value="ECO:0007669"/>
    <property type="project" value="UniProtKB-SubCell"/>
</dbReference>
<keyword evidence="4 5" id="KW-0472">Membrane</keyword>
<comment type="subcellular location">
    <subcellularLocation>
        <location evidence="1">Membrane</location>
        <topology evidence="1">Multi-pass membrane protein</topology>
    </subcellularLocation>
</comment>
<dbReference type="InterPro" id="IPR006214">
    <property type="entry name" value="Bax_inhibitor_1-related"/>
</dbReference>
<dbReference type="EMBL" id="JBBHLL010001563">
    <property type="protein sequence ID" value="KAK7795956.1"/>
    <property type="molecule type" value="Genomic_DNA"/>
</dbReference>
<evidence type="ECO:0000256" key="6">
    <source>
        <dbReference type="SAM" id="MobiDB-lite"/>
    </source>
</evidence>
<dbReference type="GO" id="GO:2001234">
    <property type="term" value="P:negative regulation of apoptotic signaling pathway"/>
    <property type="evidence" value="ECO:0007669"/>
    <property type="project" value="TreeGrafter"/>
</dbReference>
<dbReference type="Proteomes" id="UP001488838">
    <property type="component" value="Unassembled WGS sequence"/>
</dbReference>